<gene>
    <name evidence="2" type="ORF">LGH74_24485</name>
</gene>
<reference evidence="2" key="1">
    <citation type="submission" date="2021-10" db="EMBL/GenBank/DDBJ databases">
        <authorList>
            <person name="Dean J.D."/>
            <person name="Kim M.K."/>
            <person name="Newey C.N."/>
            <person name="Stoker T.S."/>
            <person name="Thompson D.W."/>
            <person name="Grose J.H."/>
        </authorList>
    </citation>
    <scope>NUCLEOTIDE SEQUENCE</scope>
    <source>
        <strain evidence="2">BT178</strain>
    </source>
</reference>
<dbReference type="GO" id="GO:0005524">
    <property type="term" value="F:ATP binding"/>
    <property type="evidence" value="ECO:0007669"/>
    <property type="project" value="UniProtKB-KW"/>
</dbReference>
<dbReference type="Proteomes" id="UP001165296">
    <property type="component" value="Unassembled WGS sequence"/>
</dbReference>
<accession>A0ABS8AZE6</accession>
<evidence type="ECO:0000259" key="1">
    <source>
        <dbReference type="Pfam" id="PF13191"/>
    </source>
</evidence>
<name>A0ABS8AZE6_9BACT</name>
<keyword evidence="3" id="KW-1185">Reference proteome</keyword>
<protein>
    <submittedName>
        <fullName evidence="2">ATP-binding protein</fullName>
    </submittedName>
</protein>
<dbReference type="InterPro" id="IPR041664">
    <property type="entry name" value="AAA_16"/>
</dbReference>
<evidence type="ECO:0000313" key="3">
    <source>
        <dbReference type="Proteomes" id="UP001165296"/>
    </source>
</evidence>
<keyword evidence="2" id="KW-0067">ATP-binding</keyword>
<dbReference type="RefSeq" id="WP_226180764.1">
    <property type="nucleotide sequence ID" value="NZ_JAJADR010000015.1"/>
</dbReference>
<dbReference type="SUPFAM" id="SSF52540">
    <property type="entry name" value="P-loop containing nucleoside triphosphate hydrolases"/>
    <property type="match status" value="1"/>
</dbReference>
<comment type="caution">
    <text evidence="2">The sequence shown here is derived from an EMBL/GenBank/DDBJ whole genome shotgun (WGS) entry which is preliminary data.</text>
</comment>
<feature type="domain" description="Orc1-like AAA ATPase" evidence="1">
    <location>
        <begin position="222"/>
        <end position="371"/>
    </location>
</feature>
<evidence type="ECO:0000313" key="2">
    <source>
        <dbReference type="EMBL" id="MCB2411168.1"/>
    </source>
</evidence>
<proteinExistence type="predicted"/>
<keyword evidence="2" id="KW-0547">Nucleotide-binding</keyword>
<dbReference type="EMBL" id="JAJADR010000015">
    <property type="protein sequence ID" value="MCB2411168.1"/>
    <property type="molecule type" value="Genomic_DNA"/>
</dbReference>
<organism evidence="2 3">
    <name type="scientific">Hymenobacter lucidus</name>
    <dbReference type="NCBI Taxonomy" id="2880930"/>
    <lineage>
        <taxon>Bacteria</taxon>
        <taxon>Pseudomonadati</taxon>
        <taxon>Bacteroidota</taxon>
        <taxon>Cytophagia</taxon>
        <taxon>Cytophagales</taxon>
        <taxon>Hymenobacteraceae</taxon>
        <taxon>Hymenobacter</taxon>
    </lineage>
</organism>
<dbReference type="Gene3D" id="3.40.50.300">
    <property type="entry name" value="P-loop containing nucleotide triphosphate hydrolases"/>
    <property type="match status" value="1"/>
</dbReference>
<sequence>MDSLLTQAFSLTSSIEKRLSTLQSGKGALDREVDPEQLKASLAEIIKSGSVDAGSDRDGNVISDIADKLLAKSRETAALIGWFDPNSLFSASLQSSTKQAVLNRLAPFCLTEIQGDKVKWLLKHNQRQKILAEFVRDDLLPSKLKQRHPRTDRFGKMLRRLLKHGANLKLEKNSTEDMLALASAMEATASIGISQPDVIGISHLRRNNKFLAEYRVLLKNGFYGRAPELKRLRSFLSSDRNGRGIGPLRSLVLTGIGGAGKSTLLAKFALQVLTDRKATIAVLDFDRPGVDYRDLYWLEKEIVRQIGEQAPALSTRTDQIIQDARERNTDGAVRQFFTSYESGLSYEISELLKSSSAGDRPLLLVLDTFEEVVHSVGVEPIYSWLAQLARVLHPVVLKVIFSGRLPESFIKKHHQHQEDVIVVDELEPGVAEKLLRKQNVSPMLAKRIVESKHFPRRPLELKLLASIASNSEDDTVFDLEKEVLRGGKAARDLFAGIVYRRVLLRISDERARVLAYPGLVLRYVTADLIRDVVIPTLQSFSLHDVRMLQVLSSLDSTEAIEQALTTLCSYTWLVSRDERGRVWHQKDLRNTMLRAISGQEQEKADAVHMRAMDFFKSRRSREEWSEGMYHQLMLCRTPHDGGAIELADVKESLPYISAALSDLPKAAATLVQFVIDSHVPDEDVRLLPDRYLPKAYNNTGLRLLNDREFGRALDLLLRGIDTNIAFSVGKGSALSLQWEWETLFVTARWGELRELIGGVDRKRSDRPSGSSSVSSVYFNLLIDPARLLSDRSGARNTVRSLFYPLKAIHVDKRTKTIGPDFQVSMTRICACFIMLSQRKNAGLFDFVYATDLLKSVVTQDYFPLTSNFKRKSLFLNLIAHPDWSDYSLNLSPSTLKLTPAALNQLILEQDLVRLDAELHGLIGKVAQNLVRKVGSKSWTAKGLLGAVDALHKKENNWRAVKLFVTGKARTAESILAIVRGPDPEFRDPIRFALLEAYPGPSAFPRLAEIIASLIPYELDDLEPSVFADIIAADPERGLESYIELIDRNWSLGELLNKARNECADLSPKLAQVHAAYTRWDEAIRTSVLQRFHDLIRLGS</sequence>
<dbReference type="InterPro" id="IPR027417">
    <property type="entry name" value="P-loop_NTPase"/>
</dbReference>
<dbReference type="Pfam" id="PF13191">
    <property type="entry name" value="AAA_16"/>
    <property type="match status" value="1"/>
</dbReference>